<proteinExistence type="predicted"/>
<evidence type="ECO:0000313" key="2">
    <source>
        <dbReference type="EMBL" id="MDO1445906.1"/>
    </source>
</evidence>
<accession>A0ABT8R1D5</accession>
<dbReference type="RefSeq" id="WP_302036704.1">
    <property type="nucleotide sequence ID" value="NZ_JAUKPO010000002.1"/>
</dbReference>
<feature type="chain" id="PRO_5047256948" description="Outer membrane beta-barrel protein" evidence="1">
    <location>
        <begin position="21"/>
        <end position="262"/>
    </location>
</feature>
<protein>
    <recommendedName>
        <fullName evidence="4">Outer membrane beta-barrel protein</fullName>
    </recommendedName>
</protein>
<evidence type="ECO:0000313" key="3">
    <source>
        <dbReference type="Proteomes" id="UP001168528"/>
    </source>
</evidence>
<reference evidence="2" key="1">
    <citation type="submission" date="2023-07" db="EMBL/GenBank/DDBJ databases">
        <title>The genome sequence of Rhodocytophaga aerolata KACC 12507.</title>
        <authorList>
            <person name="Zhang X."/>
        </authorList>
    </citation>
    <scope>NUCLEOTIDE SEQUENCE</scope>
    <source>
        <strain evidence="2">KACC 12507</strain>
    </source>
</reference>
<keyword evidence="1" id="KW-0732">Signal</keyword>
<keyword evidence="3" id="KW-1185">Reference proteome</keyword>
<evidence type="ECO:0008006" key="4">
    <source>
        <dbReference type="Google" id="ProtNLM"/>
    </source>
</evidence>
<evidence type="ECO:0000256" key="1">
    <source>
        <dbReference type="SAM" id="SignalP"/>
    </source>
</evidence>
<comment type="caution">
    <text evidence="2">The sequence shown here is derived from an EMBL/GenBank/DDBJ whole genome shotgun (WGS) entry which is preliminary data.</text>
</comment>
<dbReference type="EMBL" id="JAUKPO010000002">
    <property type="protein sequence ID" value="MDO1445906.1"/>
    <property type="molecule type" value="Genomic_DNA"/>
</dbReference>
<dbReference type="Proteomes" id="UP001168528">
    <property type="component" value="Unassembled WGS sequence"/>
</dbReference>
<dbReference type="Gene3D" id="2.40.160.20">
    <property type="match status" value="1"/>
</dbReference>
<gene>
    <name evidence="2" type="ORF">Q0590_06565</name>
</gene>
<sequence>MKNILLSLLLLLCVSTATMAQYDLSTGYVYSRPQQQMGDYIKHAHGLQFQALYRLPNSRLAFGAGIGFNGYGSETSRQTYRFGDGSTTETDVSVDNAFSTFALIGRLDLLPASIVTPYLTGQAGYSLYRTSLYIENPDDPDGCKPLENKALQTDGAFSVSGGGGLRWDLSSIIKKASKQRFFADISALYTQGGKVSYMNVNIPATPATHHHPVPASGDVFSYSTRFINPVNQVVHEHHVGDVYSSYIRMMEFKLGFVYRISK</sequence>
<organism evidence="2 3">
    <name type="scientific">Rhodocytophaga aerolata</name>
    <dbReference type="NCBI Taxonomy" id="455078"/>
    <lineage>
        <taxon>Bacteria</taxon>
        <taxon>Pseudomonadati</taxon>
        <taxon>Bacteroidota</taxon>
        <taxon>Cytophagia</taxon>
        <taxon>Cytophagales</taxon>
        <taxon>Rhodocytophagaceae</taxon>
        <taxon>Rhodocytophaga</taxon>
    </lineage>
</organism>
<feature type="signal peptide" evidence="1">
    <location>
        <begin position="1"/>
        <end position="20"/>
    </location>
</feature>
<name>A0ABT8R1D5_9BACT</name>